<comment type="caution">
    <text evidence="1">The sequence shown here is derived from an EMBL/GenBank/DDBJ whole genome shotgun (WGS) entry which is preliminary data.</text>
</comment>
<dbReference type="Proteomes" id="UP001497680">
    <property type="component" value="Unassembled WGS sequence"/>
</dbReference>
<dbReference type="EMBL" id="MU394286">
    <property type="protein sequence ID" value="KAI6091637.1"/>
    <property type="molecule type" value="Genomic_DNA"/>
</dbReference>
<evidence type="ECO:0000313" key="2">
    <source>
        <dbReference type="Proteomes" id="UP001497680"/>
    </source>
</evidence>
<sequence>MSSPRSAIHTAEAPLDFIVVGAGMSGINCAYWLQSELPHVSFTVLEGRDNIGGTWDLFKYPGIRSDTNLRTYGFAWQPWPYSHAIAEGPLIIEYLRDCVSKHGIDRYIQYRHKVLSMKWSSKTQRWTLVVDHGGLLKEYTARFVYLGVGYYNYETPRQTTIPGIENFKGKVIHPQFWPEEYDYTGQKMVIIGSGATAVSILPALAKKASVTLVQRSPGYIMSTMNTLPNSWLPTAIERFWPNVMIDCRHLYYKYYPERARASILEAAAAQLPDSISVDPHFTPRYLVWKERLCYAPDGDFFKALHKPDTHVVTGHVRQITERTIEMEDGQVIEADAIVTATGIKMELGGKIDICVDGQPIEWKGSVIWNGMMVRDVPNMVFGFGYYNASWTIGIDNTIAVLLRLWKLMEGRGITVAVPRLPEKAAFEPVRFWPLESTYAKESECDMPIYGSTGLWRPKINPSIDYLHARWGDITTGLQFSS</sequence>
<gene>
    <name evidence="1" type="ORF">F4821DRAFT_226549</name>
</gene>
<evidence type="ECO:0000313" key="1">
    <source>
        <dbReference type="EMBL" id="KAI6091637.1"/>
    </source>
</evidence>
<accession>A0ACC0DFK9</accession>
<name>A0ACC0DFK9_9PEZI</name>
<proteinExistence type="predicted"/>
<organism evidence="1 2">
    <name type="scientific">Hypoxylon rubiginosum</name>
    <dbReference type="NCBI Taxonomy" id="110542"/>
    <lineage>
        <taxon>Eukaryota</taxon>
        <taxon>Fungi</taxon>
        <taxon>Dikarya</taxon>
        <taxon>Ascomycota</taxon>
        <taxon>Pezizomycotina</taxon>
        <taxon>Sordariomycetes</taxon>
        <taxon>Xylariomycetidae</taxon>
        <taxon>Xylariales</taxon>
        <taxon>Hypoxylaceae</taxon>
        <taxon>Hypoxylon</taxon>
    </lineage>
</organism>
<reference evidence="1 2" key="1">
    <citation type="journal article" date="2022" name="New Phytol.">
        <title>Ecological generalism drives hyperdiversity of secondary metabolite gene clusters in xylarialean endophytes.</title>
        <authorList>
            <person name="Franco M.E.E."/>
            <person name="Wisecaver J.H."/>
            <person name="Arnold A.E."/>
            <person name="Ju Y.M."/>
            <person name="Slot J.C."/>
            <person name="Ahrendt S."/>
            <person name="Moore L.P."/>
            <person name="Eastman K.E."/>
            <person name="Scott K."/>
            <person name="Konkel Z."/>
            <person name="Mondo S.J."/>
            <person name="Kuo A."/>
            <person name="Hayes R.D."/>
            <person name="Haridas S."/>
            <person name="Andreopoulos B."/>
            <person name="Riley R."/>
            <person name="LaButti K."/>
            <person name="Pangilinan J."/>
            <person name="Lipzen A."/>
            <person name="Amirebrahimi M."/>
            <person name="Yan J."/>
            <person name="Adam C."/>
            <person name="Keymanesh K."/>
            <person name="Ng V."/>
            <person name="Louie K."/>
            <person name="Northen T."/>
            <person name="Drula E."/>
            <person name="Henrissat B."/>
            <person name="Hsieh H.M."/>
            <person name="Youens-Clark K."/>
            <person name="Lutzoni F."/>
            <person name="Miadlikowska J."/>
            <person name="Eastwood D.C."/>
            <person name="Hamelin R.C."/>
            <person name="Grigoriev I.V."/>
            <person name="U'Ren J.M."/>
        </authorList>
    </citation>
    <scope>NUCLEOTIDE SEQUENCE [LARGE SCALE GENOMIC DNA]</scope>
    <source>
        <strain evidence="1 2">ER1909</strain>
    </source>
</reference>
<keyword evidence="2" id="KW-1185">Reference proteome</keyword>
<protein>
    <submittedName>
        <fullName evidence="1">FAD/NAD(P)-binding domain-containing protein</fullName>
    </submittedName>
</protein>